<keyword evidence="4 7" id="KW-0805">Transcription regulation</keyword>
<dbReference type="InterPro" id="IPR037914">
    <property type="entry name" value="SpoVT-AbrB_sf"/>
</dbReference>
<dbReference type="Gene3D" id="3.40.1550.20">
    <property type="entry name" value="Transcriptional regulator MraZ domain"/>
    <property type="match status" value="1"/>
</dbReference>
<dbReference type="EMBL" id="LSYU01000088">
    <property type="protein sequence ID" value="KXX63627.1"/>
    <property type="molecule type" value="Genomic_DNA"/>
</dbReference>
<dbReference type="InterPro" id="IPR003444">
    <property type="entry name" value="MraZ"/>
</dbReference>
<dbReference type="InterPro" id="IPR007159">
    <property type="entry name" value="SpoVT-AbrB_dom"/>
</dbReference>
<keyword evidence="6 7" id="KW-0804">Transcription</keyword>
<dbReference type="SUPFAM" id="SSF89447">
    <property type="entry name" value="AbrB/MazE/MraZ-like"/>
    <property type="match status" value="1"/>
</dbReference>
<keyword evidence="2 7" id="KW-0963">Cytoplasm</keyword>
<evidence type="ECO:0000256" key="7">
    <source>
        <dbReference type="HAMAP-Rule" id="MF_01008"/>
    </source>
</evidence>
<evidence type="ECO:0000256" key="4">
    <source>
        <dbReference type="ARBA" id="ARBA00023015"/>
    </source>
</evidence>
<dbReference type="RefSeq" id="WP_062277283.1">
    <property type="nucleotide sequence ID" value="NZ_JAKEDQ010000005.1"/>
</dbReference>
<dbReference type="GO" id="GO:0005737">
    <property type="term" value="C:cytoplasm"/>
    <property type="evidence" value="ECO:0007669"/>
    <property type="project" value="UniProtKB-UniRule"/>
</dbReference>
<dbReference type="Proteomes" id="UP000075766">
    <property type="component" value="Unassembled WGS sequence"/>
</dbReference>
<sequence length="151" mass="16786">MFRGVSLVNLDAKGRLAVPARYRERLRAACDSHLVVTVDRDRCLLLYPEPEWETIEHKLAALPAFDATARAIQRLYIGNAQDVEMDAQGRILLPQHLRDFATLDKRVAFVGQGAKFELWDEHAWNARTAAALNDTAIDELAAAAGLGSFTL</sequence>
<dbReference type="NCBIfam" id="TIGR00242">
    <property type="entry name" value="division/cell wall cluster transcriptional repressor MraZ"/>
    <property type="match status" value="1"/>
</dbReference>
<organism evidence="10 12">
    <name type="scientific">Marichromatium gracile</name>
    <name type="common">Chromatium gracile</name>
    <dbReference type="NCBI Taxonomy" id="1048"/>
    <lineage>
        <taxon>Bacteria</taxon>
        <taxon>Pseudomonadati</taxon>
        <taxon>Pseudomonadota</taxon>
        <taxon>Gammaproteobacteria</taxon>
        <taxon>Chromatiales</taxon>
        <taxon>Chromatiaceae</taxon>
        <taxon>Marichromatium</taxon>
    </lineage>
</organism>
<dbReference type="AlphaFoldDB" id="A0A4R4AGH8"/>
<evidence type="ECO:0000256" key="5">
    <source>
        <dbReference type="ARBA" id="ARBA00023125"/>
    </source>
</evidence>
<evidence type="ECO:0000256" key="3">
    <source>
        <dbReference type="ARBA" id="ARBA00022737"/>
    </source>
</evidence>
<comment type="caution">
    <text evidence="10">The sequence shown here is derived from an EMBL/GenBank/DDBJ whole genome shotgun (WGS) entry which is preliminary data.</text>
</comment>
<keyword evidence="5 7" id="KW-0238">DNA-binding</keyword>
<dbReference type="InterPro" id="IPR035644">
    <property type="entry name" value="MraZ_C"/>
</dbReference>
<evidence type="ECO:0000313" key="10">
    <source>
        <dbReference type="EMBL" id="TCW38195.1"/>
    </source>
</evidence>
<dbReference type="GO" id="GO:0003700">
    <property type="term" value="F:DNA-binding transcription factor activity"/>
    <property type="evidence" value="ECO:0007669"/>
    <property type="project" value="UniProtKB-UniRule"/>
</dbReference>
<evidence type="ECO:0000313" key="11">
    <source>
        <dbReference type="Proteomes" id="UP000075766"/>
    </source>
</evidence>
<feature type="domain" description="SpoVT-AbrB" evidence="8">
    <location>
        <begin position="5"/>
        <end position="51"/>
    </location>
</feature>
<keyword evidence="11" id="KW-1185">Reference proteome</keyword>
<gene>
    <name evidence="7" type="primary">mraZ</name>
    <name evidence="9" type="ORF">AY586_04520</name>
    <name evidence="10" type="ORF">EDC29_10286</name>
</gene>
<dbReference type="HAMAP" id="MF_01008">
    <property type="entry name" value="MraZ"/>
    <property type="match status" value="1"/>
</dbReference>
<keyword evidence="3" id="KW-0677">Repeat</keyword>
<evidence type="ECO:0000256" key="1">
    <source>
        <dbReference type="ARBA" id="ARBA00013860"/>
    </source>
</evidence>
<dbReference type="CDD" id="cd16320">
    <property type="entry name" value="MraZ_N"/>
    <property type="match status" value="1"/>
</dbReference>
<name>A0A4R4AGH8_MARGR</name>
<protein>
    <recommendedName>
        <fullName evidence="1 7">Transcriptional regulator MraZ</fullName>
    </recommendedName>
</protein>
<reference evidence="10 12" key="2">
    <citation type="submission" date="2019-03" db="EMBL/GenBank/DDBJ databases">
        <title>Genomic Encyclopedia of Type Strains, Phase IV (KMG-IV): sequencing the most valuable type-strain genomes for metagenomic binning, comparative biology and taxonomic classification.</title>
        <authorList>
            <person name="Goeker M."/>
        </authorList>
    </citation>
    <scope>NUCLEOTIDE SEQUENCE [LARGE SCALE GENOMIC DNA]</scope>
    <source>
        <strain evidence="10 12">DSM 203</strain>
    </source>
</reference>
<accession>A0A4R4AGH8</accession>
<dbReference type="GO" id="GO:0000976">
    <property type="term" value="F:transcription cis-regulatory region binding"/>
    <property type="evidence" value="ECO:0007669"/>
    <property type="project" value="TreeGrafter"/>
</dbReference>
<dbReference type="PANTHER" id="PTHR34701">
    <property type="entry name" value="TRANSCRIPTIONAL REGULATOR MRAZ"/>
    <property type="match status" value="1"/>
</dbReference>
<reference evidence="9 11" key="1">
    <citation type="submission" date="2016-02" db="EMBL/GenBank/DDBJ databases">
        <title>Genome sequence of Marichromatium gracile YL-28, a purple sulfur bacterium.</title>
        <authorList>
            <person name="Zhao C."/>
            <person name="Hong X."/>
            <person name="Chen S."/>
            <person name="Yang S."/>
        </authorList>
    </citation>
    <scope>NUCLEOTIDE SEQUENCE [LARGE SCALE GENOMIC DNA]</scope>
    <source>
        <strain evidence="9 11">YL28</strain>
    </source>
</reference>
<comment type="subunit">
    <text evidence="7">Forms oligomers.</text>
</comment>
<dbReference type="InterPro" id="IPR035642">
    <property type="entry name" value="MraZ_N"/>
</dbReference>
<comment type="subcellular location">
    <subcellularLocation>
        <location evidence="7">Cytoplasm</location>
        <location evidence="7">Nucleoid</location>
    </subcellularLocation>
</comment>
<dbReference type="InterPro" id="IPR020603">
    <property type="entry name" value="MraZ_dom"/>
</dbReference>
<comment type="similarity">
    <text evidence="7">Belongs to the MraZ family.</text>
</comment>
<dbReference type="PROSITE" id="PS51740">
    <property type="entry name" value="SPOVT_ABRB"/>
    <property type="match status" value="2"/>
</dbReference>
<evidence type="ECO:0000259" key="8">
    <source>
        <dbReference type="PROSITE" id="PS51740"/>
    </source>
</evidence>
<evidence type="ECO:0000256" key="2">
    <source>
        <dbReference type="ARBA" id="ARBA00022490"/>
    </source>
</evidence>
<evidence type="ECO:0000313" key="12">
    <source>
        <dbReference type="Proteomes" id="UP000295247"/>
    </source>
</evidence>
<feature type="domain" description="SpoVT-AbrB" evidence="8">
    <location>
        <begin position="80"/>
        <end position="123"/>
    </location>
</feature>
<dbReference type="EMBL" id="SMDC01000002">
    <property type="protein sequence ID" value="TCW38195.1"/>
    <property type="molecule type" value="Genomic_DNA"/>
</dbReference>
<evidence type="ECO:0000313" key="9">
    <source>
        <dbReference type="EMBL" id="KXX63627.1"/>
    </source>
</evidence>
<evidence type="ECO:0000256" key="6">
    <source>
        <dbReference type="ARBA" id="ARBA00023163"/>
    </source>
</evidence>
<dbReference type="PANTHER" id="PTHR34701:SF1">
    <property type="entry name" value="TRANSCRIPTIONAL REGULATOR MRAZ"/>
    <property type="match status" value="1"/>
</dbReference>
<dbReference type="Proteomes" id="UP000295247">
    <property type="component" value="Unassembled WGS sequence"/>
</dbReference>
<dbReference type="CDD" id="cd16321">
    <property type="entry name" value="MraZ_C"/>
    <property type="match status" value="1"/>
</dbReference>
<proteinExistence type="inferred from homology"/>
<dbReference type="GO" id="GO:0009295">
    <property type="term" value="C:nucleoid"/>
    <property type="evidence" value="ECO:0007669"/>
    <property type="project" value="UniProtKB-SubCell"/>
</dbReference>
<dbReference type="GO" id="GO:2000143">
    <property type="term" value="P:negative regulation of DNA-templated transcription initiation"/>
    <property type="evidence" value="ECO:0007669"/>
    <property type="project" value="TreeGrafter"/>
</dbReference>
<dbReference type="InterPro" id="IPR038619">
    <property type="entry name" value="MraZ_sf"/>
</dbReference>
<dbReference type="Pfam" id="PF02381">
    <property type="entry name" value="MraZ"/>
    <property type="match status" value="2"/>
</dbReference>